<evidence type="ECO:0000256" key="24">
    <source>
        <dbReference type="ARBA" id="ARBA00046376"/>
    </source>
</evidence>
<dbReference type="GO" id="GO:0005765">
    <property type="term" value="C:lysosomal membrane"/>
    <property type="evidence" value="ECO:0007669"/>
    <property type="project" value="UniProtKB-SubCell"/>
</dbReference>
<evidence type="ECO:0000256" key="25">
    <source>
        <dbReference type="SAM" id="Phobius"/>
    </source>
</evidence>
<keyword evidence="3" id="KW-0813">Transport</keyword>
<comment type="catalytic activity">
    <reaction evidence="12">
        <text>L-lysyl-L-alpha-amino acid(out) = L-lysyl-L-alpha-amino acid(in)</text>
        <dbReference type="Rhea" id="RHEA:79387"/>
        <dbReference type="ChEBI" id="CHEBI:229965"/>
    </reaction>
</comment>
<evidence type="ECO:0000256" key="2">
    <source>
        <dbReference type="ARBA" id="ARBA00008335"/>
    </source>
</evidence>
<feature type="transmembrane region" description="Helical" evidence="25">
    <location>
        <begin position="217"/>
        <end position="237"/>
    </location>
</feature>
<evidence type="ECO:0000256" key="19">
    <source>
        <dbReference type="ARBA" id="ARBA00044919"/>
    </source>
</evidence>
<keyword evidence="6 25" id="KW-0472">Membrane</keyword>
<comment type="catalytic activity">
    <reaction evidence="17">
        <text>L-arginyl-glycine(out) = L-arginyl-glycine(in)</text>
        <dbReference type="Rhea" id="RHEA:79391"/>
        <dbReference type="ChEBI" id="CHEBI:229955"/>
    </reaction>
</comment>
<dbReference type="SUPFAM" id="SSF103473">
    <property type="entry name" value="MFS general substrate transporter"/>
    <property type="match status" value="2"/>
</dbReference>
<evidence type="ECO:0000313" key="26">
    <source>
        <dbReference type="EMBL" id="KAF0733278.1"/>
    </source>
</evidence>
<evidence type="ECO:0000256" key="6">
    <source>
        <dbReference type="ARBA" id="ARBA00023136"/>
    </source>
</evidence>
<evidence type="ECO:0000256" key="4">
    <source>
        <dbReference type="ARBA" id="ARBA00022692"/>
    </source>
</evidence>
<dbReference type="EMBL" id="VJMJ01000124">
    <property type="protein sequence ID" value="KAF0733278.1"/>
    <property type="molecule type" value="Genomic_DNA"/>
</dbReference>
<evidence type="ECO:0000256" key="7">
    <source>
        <dbReference type="ARBA" id="ARBA00023228"/>
    </source>
</evidence>
<comment type="similarity">
    <text evidence="2">Belongs to the major facilitator superfamily.</text>
</comment>
<keyword evidence="5 25" id="KW-1133">Transmembrane helix</keyword>
<evidence type="ECO:0000256" key="20">
    <source>
        <dbReference type="ARBA" id="ARBA00044924"/>
    </source>
</evidence>
<evidence type="ECO:0000256" key="11">
    <source>
        <dbReference type="ARBA" id="ARBA00044884"/>
    </source>
</evidence>
<comment type="catalytic activity">
    <reaction evidence="19">
        <text>L-alanyl-L-lysine(out) = L-alanyl-L-lysine(in)</text>
        <dbReference type="Rhea" id="RHEA:79415"/>
        <dbReference type="ChEBI" id="CHEBI:192470"/>
    </reaction>
</comment>
<organism evidence="26 27">
    <name type="scientific">Aphanomyces euteiches</name>
    <dbReference type="NCBI Taxonomy" id="100861"/>
    <lineage>
        <taxon>Eukaryota</taxon>
        <taxon>Sar</taxon>
        <taxon>Stramenopiles</taxon>
        <taxon>Oomycota</taxon>
        <taxon>Saprolegniomycetes</taxon>
        <taxon>Saprolegniales</taxon>
        <taxon>Verrucalvaceae</taxon>
        <taxon>Aphanomyces</taxon>
    </lineage>
</organism>
<gene>
    <name evidence="26" type="ORF">Ae201684_009840</name>
</gene>
<keyword evidence="27" id="KW-1185">Reference proteome</keyword>
<evidence type="ECO:0000256" key="14">
    <source>
        <dbReference type="ARBA" id="ARBA00044898"/>
    </source>
</evidence>
<comment type="caution">
    <text evidence="26">The sequence shown here is derived from an EMBL/GenBank/DDBJ whole genome shotgun (WGS) entry which is preliminary data.</text>
</comment>
<feature type="transmembrane region" description="Helical" evidence="25">
    <location>
        <begin position="172"/>
        <end position="196"/>
    </location>
</feature>
<comment type="catalytic activity">
    <reaction evidence="11">
        <text>L-alpha-aminoacyl-L-histidine(out) = L-alpha-aminoacyl-L-histidine(in)</text>
        <dbReference type="Rhea" id="RHEA:79375"/>
        <dbReference type="ChEBI" id="CHEBI:229967"/>
    </reaction>
</comment>
<keyword evidence="4 25" id="KW-0812">Transmembrane</keyword>
<proteinExistence type="inferred from homology"/>
<feature type="transmembrane region" description="Helical" evidence="25">
    <location>
        <begin position="80"/>
        <end position="103"/>
    </location>
</feature>
<evidence type="ECO:0000256" key="21">
    <source>
        <dbReference type="ARBA" id="ARBA00044985"/>
    </source>
</evidence>
<comment type="catalytic activity">
    <reaction evidence="13">
        <text>L-alpha-aminoacyl-L-lysine(out) = L-alpha-aminoacyl-L-lysine(in)</text>
        <dbReference type="Rhea" id="RHEA:79383"/>
        <dbReference type="ChEBI" id="CHEBI:229966"/>
    </reaction>
</comment>
<comment type="subunit">
    <text evidence="24">Homodimer. Interacts with lysosomal protein GLMP (via lumenal domain); the interaction starts while both proteins are still in the endoplasmic reticulum and is required for stabilization of MFSD1 in lysosomes but has no direct effect on its targeting to lysosomes or transporter activity.</text>
</comment>
<dbReference type="PANTHER" id="PTHR23512">
    <property type="entry name" value="MAJOR FACILITATOR SUPERFAMILY DOMAIN-CONTAINING PROTEIN 1"/>
    <property type="match status" value="1"/>
</dbReference>
<evidence type="ECO:0000256" key="8">
    <source>
        <dbReference type="ARBA" id="ARBA00044876"/>
    </source>
</evidence>
<dbReference type="GO" id="GO:0022857">
    <property type="term" value="F:transmembrane transporter activity"/>
    <property type="evidence" value="ECO:0007669"/>
    <property type="project" value="InterPro"/>
</dbReference>
<comment type="catalytic activity">
    <reaction evidence="15">
        <text>L-arginyl-L-alpha-amino acid(out) = L-arginyl-L-alpha-amino acid(in)</text>
        <dbReference type="Rhea" id="RHEA:79371"/>
        <dbReference type="ChEBI" id="CHEBI:84315"/>
    </reaction>
</comment>
<evidence type="ECO:0000256" key="18">
    <source>
        <dbReference type="ARBA" id="ARBA00044912"/>
    </source>
</evidence>
<evidence type="ECO:0000256" key="23">
    <source>
        <dbReference type="ARBA" id="ARBA00045709"/>
    </source>
</evidence>
<evidence type="ECO:0000256" key="22">
    <source>
        <dbReference type="ARBA" id="ARBA00045018"/>
    </source>
</evidence>
<protein>
    <recommendedName>
        <fullName evidence="21">Lysosomal dipeptide transporter MFSD1</fullName>
    </recommendedName>
    <alternativeName>
        <fullName evidence="22">Major facilitator superfamily domain-containing protein 1</fullName>
    </alternativeName>
</protein>
<dbReference type="InterPro" id="IPR011701">
    <property type="entry name" value="MFS"/>
</dbReference>
<dbReference type="InterPro" id="IPR036259">
    <property type="entry name" value="MFS_trans_sf"/>
</dbReference>
<dbReference type="Proteomes" id="UP000481153">
    <property type="component" value="Unassembled WGS sequence"/>
</dbReference>
<evidence type="ECO:0000313" key="27">
    <source>
        <dbReference type="Proteomes" id="UP000481153"/>
    </source>
</evidence>
<evidence type="ECO:0000256" key="13">
    <source>
        <dbReference type="ARBA" id="ARBA00044893"/>
    </source>
</evidence>
<evidence type="ECO:0000256" key="10">
    <source>
        <dbReference type="ARBA" id="ARBA00044881"/>
    </source>
</evidence>
<comment type="catalytic activity">
    <reaction evidence="20">
        <text>L-lysyl-glycine(out) = L-lysyl-glycine(in)</text>
        <dbReference type="Rhea" id="RHEA:79407"/>
        <dbReference type="ChEBI" id="CHEBI:191202"/>
    </reaction>
</comment>
<dbReference type="Pfam" id="PF07690">
    <property type="entry name" value="MFS_1"/>
    <property type="match status" value="1"/>
</dbReference>
<comment type="function">
    <text evidence="23">Lysosomal dipeptide uniporter that selectively exports lysine, arginine or histidine-containing dipeptides with a net positive charge from the lysosome lumen into the cytosol. Could play a role in a specific type of protein O-glycosylation indirectly regulating macrophages migration and tissue invasion. Also essential for liver homeostasis.</text>
</comment>
<evidence type="ECO:0000256" key="1">
    <source>
        <dbReference type="ARBA" id="ARBA00004155"/>
    </source>
</evidence>
<comment type="catalytic activity">
    <reaction evidence="10">
        <text>L-alpha-aminoacyl-L-arginine(out) = L-alpha-aminoacyl-L-arginine(in)</text>
        <dbReference type="Rhea" id="RHEA:79367"/>
        <dbReference type="ChEBI" id="CHEBI:229968"/>
    </reaction>
</comment>
<comment type="subcellular location">
    <subcellularLocation>
        <location evidence="1">Lysosome membrane</location>
        <topology evidence="1">Multi-pass membrane protein</topology>
    </subcellularLocation>
</comment>
<dbReference type="AlphaFoldDB" id="A0A6G0X0G4"/>
<evidence type="ECO:0000256" key="17">
    <source>
        <dbReference type="ARBA" id="ARBA00044903"/>
    </source>
</evidence>
<keyword evidence="7" id="KW-0458">Lysosome</keyword>
<dbReference type="VEuPathDB" id="FungiDB:AeMF1_002759"/>
<dbReference type="Gene3D" id="1.20.1250.20">
    <property type="entry name" value="MFS general substrate transporter like domains"/>
    <property type="match status" value="2"/>
</dbReference>
<evidence type="ECO:0000256" key="3">
    <source>
        <dbReference type="ARBA" id="ARBA00022448"/>
    </source>
</evidence>
<comment type="catalytic activity">
    <reaction evidence="18">
        <text>L-histidyl-L-alpha-amino acid(out) = L-histidyl-L-alpha-amino acid(in)</text>
        <dbReference type="Rhea" id="RHEA:79379"/>
        <dbReference type="ChEBI" id="CHEBI:229964"/>
    </reaction>
</comment>
<evidence type="ECO:0000256" key="12">
    <source>
        <dbReference type="ARBA" id="ARBA00044891"/>
    </source>
</evidence>
<comment type="catalytic activity">
    <reaction evidence="8">
        <text>L-lysyl-L-alanine(out) = L-lysyl-L-alanine(in)</text>
        <dbReference type="Rhea" id="RHEA:79399"/>
        <dbReference type="ChEBI" id="CHEBI:229954"/>
    </reaction>
</comment>
<feature type="transmembrane region" description="Helical" evidence="25">
    <location>
        <begin position="55"/>
        <end position="73"/>
    </location>
</feature>
<accession>A0A6G0X0G4</accession>
<evidence type="ECO:0000256" key="9">
    <source>
        <dbReference type="ARBA" id="ARBA00044878"/>
    </source>
</evidence>
<evidence type="ECO:0000256" key="16">
    <source>
        <dbReference type="ARBA" id="ARBA00044900"/>
    </source>
</evidence>
<comment type="catalytic activity">
    <reaction evidence="9">
        <text>L-histidyl-glycine(out) = L-histidyl-glycine(in)</text>
        <dbReference type="Rhea" id="RHEA:79395"/>
        <dbReference type="ChEBI" id="CHEBI:229957"/>
    </reaction>
</comment>
<dbReference type="VEuPathDB" id="FungiDB:AeMF1_002760"/>
<feature type="transmembrane region" description="Helical" evidence="25">
    <location>
        <begin position="9"/>
        <end position="25"/>
    </location>
</feature>
<sequence>MDRDTTKRYVLVFSSMLVMGLMYCYDNPSALKNQLQQHFHHLPKAQFEYLFNLTYSLYSVPNTILPLIGGVLIDRVGVHLMAVALAGLVLLGQLTIAVGCAAYDFDLILFGRILIGLGGETLSVAQTKFVVKWFNPSELAFIFGVVSSFTMLASVLNYKWSPWIADHYHVTTALWVGVMLTGVSFLASVVLCRLDMSSPTKPTPSTDRVSFRDIRQFSWIFWLVVFKCFLGGCIMPFNNTAVSVFLERDFFQEPPLPCQRCGEGEYKIFCDKISSHCPSVPPFAWPLPQLSKNCSIETAFDQYRCSKDPPYIDDDAINCDDKAWREGPFTQKYCKTKGDASERAASAMSISPLVQTLLGPVAGAFVDMIGMRPHVVFVSEAAVAVAHSLIGFSHVPVTTPLLLFGVSWSVVGAAMSSSIPCTFFRHILADLSCSRRADKSRGDCVRTPKHRRKHGVGGRSLPRVGHLCTCCVTNVVFAVVFIAMDAAGGYRLSRRAEKSDKLTDDASEPFLS</sequence>
<feature type="transmembrane region" description="Helical" evidence="25">
    <location>
        <begin position="472"/>
        <end position="492"/>
    </location>
</feature>
<comment type="catalytic activity">
    <reaction evidence="16">
        <text>L-lysyl-L-lysine(out) = L-lysyl-L-lysine(in)</text>
        <dbReference type="Rhea" id="RHEA:79403"/>
        <dbReference type="ChEBI" id="CHEBI:229956"/>
    </reaction>
</comment>
<evidence type="ECO:0000256" key="15">
    <source>
        <dbReference type="ARBA" id="ARBA00044899"/>
    </source>
</evidence>
<dbReference type="InterPro" id="IPR052187">
    <property type="entry name" value="MFSD1"/>
</dbReference>
<name>A0A6G0X0G4_9STRA</name>
<comment type="catalytic activity">
    <reaction evidence="14">
        <text>L-aspartyl-L-lysine(out) = L-aspartyl-L-lysine(in)</text>
        <dbReference type="Rhea" id="RHEA:79411"/>
        <dbReference type="ChEBI" id="CHEBI:229953"/>
    </reaction>
</comment>
<evidence type="ECO:0000256" key="5">
    <source>
        <dbReference type="ARBA" id="ARBA00022989"/>
    </source>
</evidence>
<reference evidence="26 27" key="1">
    <citation type="submission" date="2019-07" db="EMBL/GenBank/DDBJ databases">
        <title>Genomics analysis of Aphanomyces spp. identifies a new class of oomycete effector associated with host adaptation.</title>
        <authorList>
            <person name="Gaulin E."/>
        </authorList>
    </citation>
    <scope>NUCLEOTIDE SEQUENCE [LARGE SCALE GENOMIC DNA]</scope>
    <source>
        <strain evidence="26 27">ATCC 201684</strain>
    </source>
</reference>
<dbReference type="PANTHER" id="PTHR23512:SF3">
    <property type="entry name" value="MAJOR FACILITATOR SUPERFAMILY DOMAIN-CONTAINING PROTEIN 1"/>
    <property type="match status" value="1"/>
</dbReference>
<feature type="transmembrane region" description="Helical" evidence="25">
    <location>
        <begin position="139"/>
        <end position="160"/>
    </location>
</feature>